<dbReference type="AlphaFoldDB" id="A0A5N1GJV6"/>
<feature type="active site" description="Charge relay system" evidence="1">
    <location>
        <position position="193"/>
    </location>
</feature>
<accession>A0A5N1GJV6</accession>
<dbReference type="InterPro" id="IPR029058">
    <property type="entry name" value="AB_hydrolase_fold"/>
</dbReference>
<dbReference type="OrthoDB" id="2139808at2"/>
<dbReference type="GO" id="GO:0052689">
    <property type="term" value="F:carboxylic ester hydrolase activity"/>
    <property type="evidence" value="ECO:0007669"/>
    <property type="project" value="InterPro"/>
</dbReference>
<dbReference type="PANTHER" id="PTHR10655">
    <property type="entry name" value="LYSOPHOSPHOLIPASE-RELATED"/>
    <property type="match status" value="1"/>
</dbReference>
<dbReference type="EMBL" id="VYWO01000002">
    <property type="protein sequence ID" value="KAA9301275.1"/>
    <property type="molecule type" value="Genomic_DNA"/>
</dbReference>
<evidence type="ECO:0000256" key="1">
    <source>
        <dbReference type="PIRSR" id="PIRSR017388-1"/>
    </source>
</evidence>
<dbReference type="Pfam" id="PF12146">
    <property type="entry name" value="Hydrolase_4"/>
    <property type="match status" value="1"/>
</dbReference>
<dbReference type="InterPro" id="IPR012354">
    <property type="entry name" value="Esterase_lipase"/>
</dbReference>
<keyword evidence="3" id="KW-0378">Hydrolase</keyword>
<sequence>MTHKGSSYWPGQANKPALLLMHSLGDSPEKVEPLAENLHAEGYPIFLLSYRSHQQGDLSAILTAPLSTYLEDARAAMKTLQAKGHQKIIVGGLSIGAFLALALACECDQVAAVISLSCPILTDLRQTKIPYFMRQSYYRSLDREPTASDRNQAEKLFAQFDEVLSGMNQWMEDNFEALAAIKQAVFIGHGQADEVVPVQLAERLSRLLAAEGNPHLHLYPQADHYLSGELVQERLSEDILAFLDAL</sequence>
<reference evidence="3 4" key="1">
    <citation type="submission" date="2019-09" db="EMBL/GenBank/DDBJ databases">
        <title>Draft genome sequence assemblies of isolates from the urinary tract.</title>
        <authorList>
            <person name="Mores C.R."/>
            <person name="Putonti C."/>
            <person name="Wolfe A.J."/>
        </authorList>
    </citation>
    <scope>NUCLEOTIDE SEQUENCE [LARGE SCALE GENOMIC DNA]</scope>
    <source>
        <strain evidence="3 4">UMB623</strain>
    </source>
</reference>
<evidence type="ECO:0000313" key="3">
    <source>
        <dbReference type="EMBL" id="KAA9301275.1"/>
    </source>
</evidence>
<dbReference type="Proteomes" id="UP000327148">
    <property type="component" value="Unassembled WGS sequence"/>
</dbReference>
<dbReference type="RefSeq" id="WP_070431344.1">
    <property type="nucleotide sequence ID" value="NZ_VYWO01000002.1"/>
</dbReference>
<dbReference type="PANTHER" id="PTHR10655:SF17">
    <property type="entry name" value="LYSOPHOSPHOLIPASE-LIKE PROTEIN 1"/>
    <property type="match status" value="1"/>
</dbReference>
<evidence type="ECO:0000259" key="2">
    <source>
        <dbReference type="Pfam" id="PF12146"/>
    </source>
</evidence>
<gene>
    <name evidence="3" type="ORF">F6I03_05240</name>
</gene>
<feature type="active site" description="Nucleophile" evidence="1">
    <location>
        <position position="94"/>
    </location>
</feature>
<dbReference type="SUPFAM" id="SSF53474">
    <property type="entry name" value="alpha/beta-Hydrolases"/>
    <property type="match status" value="1"/>
</dbReference>
<name>A0A5N1GJV6_9LACT</name>
<comment type="caution">
    <text evidence="3">The sequence shown here is derived from an EMBL/GenBank/DDBJ whole genome shotgun (WGS) entry which is preliminary data.</text>
</comment>
<dbReference type="InterPro" id="IPR022742">
    <property type="entry name" value="Hydrolase_4"/>
</dbReference>
<evidence type="ECO:0000313" key="4">
    <source>
        <dbReference type="Proteomes" id="UP000327148"/>
    </source>
</evidence>
<organism evidence="3 4">
    <name type="scientific">Aerococcus sanguinicola</name>
    <dbReference type="NCBI Taxonomy" id="119206"/>
    <lineage>
        <taxon>Bacteria</taxon>
        <taxon>Bacillati</taxon>
        <taxon>Bacillota</taxon>
        <taxon>Bacilli</taxon>
        <taxon>Lactobacillales</taxon>
        <taxon>Aerococcaceae</taxon>
        <taxon>Aerococcus</taxon>
    </lineage>
</organism>
<feature type="active site" description="Charge relay system" evidence="1">
    <location>
        <position position="224"/>
    </location>
</feature>
<dbReference type="Gene3D" id="3.40.50.1820">
    <property type="entry name" value="alpha/beta hydrolase"/>
    <property type="match status" value="1"/>
</dbReference>
<dbReference type="InterPro" id="IPR050565">
    <property type="entry name" value="LYPA1-2/EST-like"/>
</dbReference>
<proteinExistence type="predicted"/>
<feature type="domain" description="Serine aminopeptidase S33" evidence="2">
    <location>
        <begin position="14"/>
        <end position="229"/>
    </location>
</feature>
<dbReference type="PIRSF" id="PIRSF017388">
    <property type="entry name" value="Esterase_lipase"/>
    <property type="match status" value="1"/>
</dbReference>
<protein>
    <submittedName>
        <fullName evidence="3">Alpha/beta fold hydrolase</fullName>
    </submittedName>
</protein>